<evidence type="ECO:0000256" key="2">
    <source>
        <dbReference type="SAM" id="Phobius"/>
    </source>
</evidence>
<feature type="region of interest" description="Disordered" evidence="1">
    <location>
        <begin position="1"/>
        <end position="37"/>
    </location>
</feature>
<dbReference type="EMBL" id="JBHUDO010000001">
    <property type="protein sequence ID" value="MFD1644300.1"/>
    <property type="molecule type" value="Genomic_DNA"/>
</dbReference>
<sequence length="76" mass="8535">MSRGVPAVEEESEPDAGEQSVSAPVTQEEPERELTHEEFDPKGTLALILMYFAILVVMWVFMYFIEFLGNDLVVVG</sequence>
<gene>
    <name evidence="3" type="ORF">ACFSBL_01245</name>
</gene>
<comment type="caution">
    <text evidence="3">The sequence shown here is derived from an EMBL/GenBank/DDBJ whole genome shotgun (WGS) entry which is preliminary data.</text>
</comment>
<evidence type="ECO:0000256" key="1">
    <source>
        <dbReference type="SAM" id="MobiDB-lite"/>
    </source>
</evidence>
<feature type="transmembrane region" description="Helical" evidence="2">
    <location>
        <begin position="45"/>
        <end position="65"/>
    </location>
</feature>
<keyword evidence="2" id="KW-0812">Transmembrane</keyword>
<keyword evidence="2" id="KW-1133">Transmembrane helix</keyword>
<evidence type="ECO:0000313" key="3">
    <source>
        <dbReference type="EMBL" id="MFD1644300.1"/>
    </source>
</evidence>
<reference evidence="3 4" key="1">
    <citation type="journal article" date="2019" name="Int. J. Syst. Evol. Microbiol.">
        <title>The Global Catalogue of Microorganisms (GCM) 10K type strain sequencing project: providing services to taxonomists for standard genome sequencing and annotation.</title>
        <authorList>
            <consortium name="The Broad Institute Genomics Platform"/>
            <consortium name="The Broad Institute Genome Sequencing Center for Infectious Disease"/>
            <person name="Wu L."/>
            <person name="Ma J."/>
        </authorList>
    </citation>
    <scope>NUCLEOTIDE SEQUENCE [LARGE SCALE GENOMIC DNA]</scope>
    <source>
        <strain evidence="3 4">CGMCC 1.10390</strain>
    </source>
</reference>
<protein>
    <recommendedName>
        <fullName evidence="5">Cytochrome c oxidase subunit IIa family protein</fullName>
    </recommendedName>
</protein>
<organism evidence="3 4">
    <name type="scientific">Haloarchaeobius litoreus</name>
    <dbReference type="NCBI Taxonomy" id="755306"/>
    <lineage>
        <taxon>Archaea</taxon>
        <taxon>Methanobacteriati</taxon>
        <taxon>Methanobacteriota</taxon>
        <taxon>Stenosarchaea group</taxon>
        <taxon>Halobacteria</taxon>
        <taxon>Halobacteriales</taxon>
        <taxon>Halorubellaceae</taxon>
        <taxon>Haloarchaeobius</taxon>
    </lineage>
</organism>
<dbReference type="RefSeq" id="WP_256399575.1">
    <property type="nucleotide sequence ID" value="NZ_JANHJR010000002.1"/>
</dbReference>
<dbReference type="AlphaFoldDB" id="A0ABD6DG31"/>
<keyword evidence="2" id="KW-0472">Membrane</keyword>
<proteinExistence type="predicted"/>
<evidence type="ECO:0008006" key="5">
    <source>
        <dbReference type="Google" id="ProtNLM"/>
    </source>
</evidence>
<name>A0ABD6DG31_9EURY</name>
<keyword evidence="4" id="KW-1185">Reference proteome</keyword>
<dbReference type="Proteomes" id="UP001597034">
    <property type="component" value="Unassembled WGS sequence"/>
</dbReference>
<accession>A0ABD6DG31</accession>
<evidence type="ECO:0000313" key="4">
    <source>
        <dbReference type="Proteomes" id="UP001597034"/>
    </source>
</evidence>